<dbReference type="PANTHER" id="PTHR43395:SF8">
    <property type="entry name" value="HISTIDINE KINASE"/>
    <property type="match status" value="1"/>
</dbReference>
<comment type="caution">
    <text evidence="2">The sequence shown here is derived from an EMBL/GenBank/DDBJ whole genome shotgun (WGS) entry which is preliminary data.</text>
</comment>
<dbReference type="GO" id="GO:0016301">
    <property type="term" value="F:kinase activity"/>
    <property type="evidence" value="ECO:0007669"/>
    <property type="project" value="UniProtKB-KW"/>
</dbReference>
<name>A0A3M3LS95_PSECA</name>
<feature type="non-terminal residue" evidence="2">
    <location>
        <position position="164"/>
    </location>
</feature>
<dbReference type="Proteomes" id="UP000281372">
    <property type="component" value="Unassembled WGS sequence"/>
</dbReference>
<evidence type="ECO:0000313" key="2">
    <source>
        <dbReference type="EMBL" id="RMN38018.1"/>
    </source>
</evidence>
<keyword evidence="2" id="KW-0418">Kinase</keyword>
<dbReference type="PANTHER" id="PTHR43395">
    <property type="entry name" value="SENSOR HISTIDINE KINASE CHEA"/>
    <property type="match status" value="1"/>
</dbReference>
<proteinExistence type="predicted"/>
<keyword evidence="1" id="KW-0175">Coiled coil</keyword>
<organism evidence="2 3">
    <name type="scientific">Pseudomonas cannabina</name>
    <dbReference type="NCBI Taxonomy" id="86840"/>
    <lineage>
        <taxon>Bacteria</taxon>
        <taxon>Pseudomonadati</taxon>
        <taxon>Pseudomonadota</taxon>
        <taxon>Gammaproteobacteria</taxon>
        <taxon>Pseudomonadales</taxon>
        <taxon>Pseudomonadaceae</taxon>
        <taxon>Pseudomonas</taxon>
    </lineage>
</organism>
<evidence type="ECO:0000256" key="1">
    <source>
        <dbReference type="SAM" id="Coils"/>
    </source>
</evidence>
<dbReference type="AlphaFoldDB" id="A0A3M3LS95"/>
<gene>
    <name evidence="2" type="ORF">ALQ64_05644</name>
</gene>
<dbReference type="RefSeq" id="WP_147464548.1">
    <property type="nucleotide sequence ID" value="NZ_RBOW01000187.1"/>
</dbReference>
<protein>
    <submittedName>
        <fullName evidence="2">Sensor histidine kinase/response regulator</fullName>
    </submittedName>
</protein>
<evidence type="ECO:0000313" key="3">
    <source>
        <dbReference type="Proteomes" id="UP000281372"/>
    </source>
</evidence>
<reference evidence="2 3" key="1">
    <citation type="submission" date="2018-08" db="EMBL/GenBank/DDBJ databases">
        <title>Recombination of ecologically and evolutionarily significant loci maintains genetic cohesion in the Pseudomonas syringae species complex.</title>
        <authorList>
            <person name="Dillon M."/>
            <person name="Thakur S."/>
            <person name="Almeida R.N.D."/>
            <person name="Weir B.S."/>
            <person name="Guttman D.S."/>
        </authorList>
    </citation>
    <scope>NUCLEOTIDE SEQUENCE [LARGE SCALE GENOMIC DNA]</scope>
    <source>
        <strain evidence="2 3">ICMP 2821</strain>
    </source>
</reference>
<dbReference type="InterPro" id="IPR051315">
    <property type="entry name" value="Bact_Chemotaxis_CheA"/>
</dbReference>
<dbReference type="Gene3D" id="3.30.565.10">
    <property type="entry name" value="Histidine kinase-like ATPase, C-terminal domain"/>
    <property type="match status" value="1"/>
</dbReference>
<dbReference type="EMBL" id="RBOW01000187">
    <property type="protein sequence ID" value="RMN38018.1"/>
    <property type="molecule type" value="Genomic_DNA"/>
</dbReference>
<accession>A0A3M3LS95</accession>
<feature type="coiled-coil region" evidence="1">
    <location>
        <begin position="6"/>
        <end position="33"/>
    </location>
</feature>
<feature type="non-terminal residue" evidence="2">
    <location>
        <position position="1"/>
    </location>
</feature>
<keyword evidence="2" id="KW-0808">Transferase</keyword>
<sequence>RIEQQMLDAQVALVEMETTIERMRDQLRRLDMETQGRILSREQVQAERLGYEEFDPLEMDRHSQLQQLSRALFESASDLMDLKETLGARTRDAETLLSQQARVNTQLQEGLMRTRMVPFERLVPRLRRVVRQVASELHKKVHFEVGNAEGEMDRNVLERMVAPL</sequence>
<dbReference type="InterPro" id="IPR036890">
    <property type="entry name" value="HATPase_C_sf"/>
</dbReference>